<name>A0ABS1KVR4_9BACT</name>
<evidence type="ECO:0000313" key="2">
    <source>
        <dbReference type="EMBL" id="MBL0742777.1"/>
    </source>
</evidence>
<dbReference type="SUPFAM" id="SSF56524">
    <property type="entry name" value="Oxidoreductase molybdopterin-binding domain"/>
    <property type="match status" value="1"/>
</dbReference>
<organism evidence="2 3">
    <name type="scientific">Chryseolinea lacunae</name>
    <dbReference type="NCBI Taxonomy" id="2801331"/>
    <lineage>
        <taxon>Bacteria</taxon>
        <taxon>Pseudomonadati</taxon>
        <taxon>Bacteroidota</taxon>
        <taxon>Cytophagia</taxon>
        <taxon>Cytophagales</taxon>
        <taxon>Fulvivirgaceae</taxon>
        <taxon>Chryseolinea</taxon>
    </lineage>
</organism>
<comment type="caution">
    <text evidence="2">The sequence shown here is derived from an EMBL/GenBank/DDBJ whole genome shotgun (WGS) entry which is preliminary data.</text>
</comment>
<keyword evidence="3" id="KW-1185">Reference proteome</keyword>
<evidence type="ECO:0000313" key="3">
    <source>
        <dbReference type="Proteomes" id="UP000613030"/>
    </source>
</evidence>
<dbReference type="Gene3D" id="3.90.420.10">
    <property type="entry name" value="Oxidoreductase, molybdopterin-binding domain"/>
    <property type="match status" value="1"/>
</dbReference>
<reference evidence="2 3" key="1">
    <citation type="submission" date="2021-01" db="EMBL/GenBank/DDBJ databases">
        <title>Chryseolinea sp. Jin1 Genome sequencing and assembly.</title>
        <authorList>
            <person name="Kim I."/>
        </authorList>
    </citation>
    <scope>NUCLEOTIDE SEQUENCE [LARGE SCALE GENOMIC DNA]</scope>
    <source>
        <strain evidence="2 3">Jin1</strain>
    </source>
</reference>
<dbReference type="EMBL" id="JAERRB010000005">
    <property type="protein sequence ID" value="MBL0742777.1"/>
    <property type="molecule type" value="Genomic_DNA"/>
</dbReference>
<dbReference type="InterPro" id="IPR036374">
    <property type="entry name" value="OxRdtase_Mopterin-bd_sf"/>
</dbReference>
<gene>
    <name evidence="2" type="ORF">JI741_16240</name>
</gene>
<evidence type="ECO:0000256" key="1">
    <source>
        <dbReference type="SAM" id="SignalP"/>
    </source>
</evidence>
<feature type="chain" id="PRO_5047211004" description="Molybdopterin-binding protein" evidence="1">
    <location>
        <begin position="18"/>
        <end position="169"/>
    </location>
</feature>
<feature type="signal peptide" evidence="1">
    <location>
        <begin position="1"/>
        <end position="17"/>
    </location>
</feature>
<protein>
    <recommendedName>
        <fullName evidence="4">Molybdopterin-binding protein</fullName>
    </recommendedName>
</protein>
<evidence type="ECO:0008006" key="4">
    <source>
        <dbReference type="Google" id="ProtNLM"/>
    </source>
</evidence>
<proteinExistence type="predicted"/>
<dbReference type="RefSeq" id="WP_202011385.1">
    <property type="nucleotide sequence ID" value="NZ_JAERRB010000005.1"/>
</dbReference>
<sequence length="169" mass="19103">MKRILFTLLIVAPFCLAAQTTTKTESFTVNGKVKSPVTITLADVKKLKAYNLGDVVITNHLGEVKSTAKNLSGVLLKDVLKDIALDTDQPKLYSEYYFVCRGNDGYKVVYSWNELFNTPIGNSVYLLTEKNQETIQQMKESILMLSSQDERTGRRYLKNLEAITVRRAE</sequence>
<keyword evidence="1" id="KW-0732">Signal</keyword>
<dbReference type="Proteomes" id="UP000613030">
    <property type="component" value="Unassembled WGS sequence"/>
</dbReference>
<accession>A0ABS1KVR4</accession>